<evidence type="ECO:0000256" key="6">
    <source>
        <dbReference type="SAM" id="MobiDB-lite"/>
    </source>
</evidence>
<feature type="domain" description="Zn(2)-C6 fungal-type" evidence="7">
    <location>
        <begin position="22"/>
        <end position="55"/>
    </location>
</feature>
<reference evidence="9" key="1">
    <citation type="journal article" date="2009" name="Genome Res.">
        <title>Comparative genomic analyses of the human fungal pathogens Coccidioides and their relatives.</title>
        <authorList>
            <person name="Sharpton T.J."/>
            <person name="Stajich J.E."/>
            <person name="Rounsley S.D."/>
            <person name="Gardner M.J."/>
            <person name="Wortman J.R."/>
            <person name="Jordar V.S."/>
            <person name="Maiti R."/>
            <person name="Kodira C.D."/>
            <person name="Neafsey D.E."/>
            <person name="Zeng Q."/>
            <person name="Hung C.-Y."/>
            <person name="McMahan C."/>
            <person name="Muszewska A."/>
            <person name="Grynberg M."/>
            <person name="Mandel M.A."/>
            <person name="Kellner E.M."/>
            <person name="Barker B.M."/>
            <person name="Galgiani J.N."/>
            <person name="Orbach M.J."/>
            <person name="Kirkland T.N."/>
            <person name="Cole G.T."/>
            <person name="Henn M.R."/>
            <person name="Birren B.W."/>
            <person name="Taylor J.W."/>
        </authorList>
    </citation>
    <scope>NUCLEOTIDE SEQUENCE [LARGE SCALE GENOMIC DNA]</scope>
    <source>
        <strain evidence="9">RS</strain>
    </source>
</reference>
<dbReference type="CDD" id="cd00067">
    <property type="entry name" value="GAL4"/>
    <property type="match status" value="1"/>
</dbReference>
<organism evidence="8 9">
    <name type="scientific">Coccidioides immitis (strain RS)</name>
    <name type="common">Valley fever fungus</name>
    <dbReference type="NCBI Taxonomy" id="246410"/>
    <lineage>
        <taxon>Eukaryota</taxon>
        <taxon>Fungi</taxon>
        <taxon>Dikarya</taxon>
        <taxon>Ascomycota</taxon>
        <taxon>Pezizomycotina</taxon>
        <taxon>Eurotiomycetes</taxon>
        <taxon>Eurotiomycetidae</taxon>
        <taxon>Onygenales</taxon>
        <taxon>Onygenaceae</taxon>
        <taxon>Coccidioides</taxon>
    </lineage>
</organism>
<dbReference type="OMA" id="HILRAYD"/>
<proteinExistence type="predicted"/>
<dbReference type="PROSITE" id="PS00463">
    <property type="entry name" value="ZN2_CY6_FUNGAL_1"/>
    <property type="match status" value="1"/>
</dbReference>
<dbReference type="GO" id="GO:0000976">
    <property type="term" value="F:transcription cis-regulatory region binding"/>
    <property type="evidence" value="ECO:0007669"/>
    <property type="project" value="TreeGrafter"/>
</dbReference>
<feature type="compositionally biased region" description="Basic and acidic residues" evidence="6">
    <location>
        <begin position="65"/>
        <end position="76"/>
    </location>
</feature>
<dbReference type="PANTHER" id="PTHR31845:SF17">
    <property type="entry name" value="ZN(II)2CYS6 TRANSCRIPTION FACTOR (EUROFUNG)"/>
    <property type="match status" value="1"/>
</dbReference>
<reference evidence="9" key="2">
    <citation type="journal article" date="2010" name="Genome Res.">
        <title>Population genomic sequencing of Coccidioides fungi reveals recent hybridization and transposon control.</title>
        <authorList>
            <person name="Neafsey D.E."/>
            <person name="Barker B.M."/>
            <person name="Sharpton T.J."/>
            <person name="Stajich J.E."/>
            <person name="Park D.J."/>
            <person name="Whiston E."/>
            <person name="Hung C.-Y."/>
            <person name="McMahan C."/>
            <person name="White J."/>
            <person name="Sykes S."/>
            <person name="Heiman D."/>
            <person name="Young S."/>
            <person name="Zeng Q."/>
            <person name="Abouelleil A."/>
            <person name="Aftuck L."/>
            <person name="Bessette D."/>
            <person name="Brown A."/>
            <person name="FitzGerald M."/>
            <person name="Lui A."/>
            <person name="Macdonald J.P."/>
            <person name="Priest M."/>
            <person name="Orbach M.J."/>
            <person name="Galgiani J.N."/>
            <person name="Kirkland T.N."/>
            <person name="Cole G.T."/>
            <person name="Birren B.W."/>
            <person name="Henn M.R."/>
            <person name="Taylor J.W."/>
            <person name="Rounsley S.D."/>
        </authorList>
    </citation>
    <scope>GENOME REANNOTATION</scope>
    <source>
        <strain evidence="9">RS</strain>
    </source>
</reference>
<feature type="compositionally biased region" description="Low complexity" evidence="6">
    <location>
        <begin position="347"/>
        <end position="356"/>
    </location>
</feature>
<dbReference type="GeneID" id="4561212"/>
<feature type="compositionally biased region" description="Polar residues" evidence="6">
    <location>
        <begin position="99"/>
        <end position="109"/>
    </location>
</feature>
<dbReference type="EMBL" id="GG704912">
    <property type="protein sequence ID" value="EAS31155.2"/>
    <property type="molecule type" value="Genomic_DNA"/>
</dbReference>
<evidence type="ECO:0000256" key="4">
    <source>
        <dbReference type="ARBA" id="ARBA00023163"/>
    </source>
</evidence>
<feature type="region of interest" description="Disordered" evidence="6">
    <location>
        <begin position="57"/>
        <end position="116"/>
    </location>
</feature>
<comment type="subcellular location">
    <subcellularLocation>
        <location evidence="1">Nucleus</location>
    </subcellularLocation>
</comment>
<dbReference type="RefSeq" id="XP_001242738.2">
    <property type="nucleotide sequence ID" value="XM_001242737.2"/>
</dbReference>
<evidence type="ECO:0000256" key="3">
    <source>
        <dbReference type="ARBA" id="ARBA00023125"/>
    </source>
</evidence>
<dbReference type="InterPro" id="IPR001138">
    <property type="entry name" value="Zn2Cys6_DnaBD"/>
</dbReference>
<dbReference type="GO" id="GO:0005634">
    <property type="term" value="C:nucleus"/>
    <property type="evidence" value="ECO:0007669"/>
    <property type="project" value="UniProtKB-SubCell"/>
</dbReference>
<keyword evidence="4" id="KW-0804">Transcription</keyword>
<evidence type="ECO:0000259" key="7">
    <source>
        <dbReference type="PROSITE" id="PS50048"/>
    </source>
</evidence>
<dbReference type="PANTHER" id="PTHR31845">
    <property type="entry name" value="FINGER DOMAIN PROTEIN, PUTATIVE-RELATED"/>
    <property type="match status" value="1"/>
</dbReference>
<keyword evidence="9" id="KW-1185">Reference proteome</keyword>
<accession>A0A0E1RW33</accession>
<dbReference type="PROSITE" id="PS50048">
    <property type="entry name" value="ZN2_CY6_FUNGAL_2"/>
    <property type="match status" value="1"/>
</dbReference>
<keyword evidence="5" id="KW-0539">Nucleus</keyword>
<name>A0A0E1RW33_COCIM</name>
<dbReference type="KEGG" id="cim:CIMG_06634"/>
<dbReference type="AlphaFoldDB" id="A0A0E1RW33"/>
<evidence type="ECO:0000313" key="9">
    <source>
        <dbReference type="Proteomes" id="UP000001261"/>
    </source>
</evidence>
<dbReference type="GO" id="GO:0008270">
    <property type="term" value="F:zinc ion binding"/>
    <property type="evidence" value="ECO:0007669"/>
    <property type="project" value="InterPro"/>
</dbReference>
<keyword evidence="3" id="KW-0238">DNA-binding</keyword>
<evidence type="ECO:0000256" key="2">
    <source>
        <dbReference type="ARBA" id="ARBA00023015"/>
    </source>
</evidence>
<dbReference type="InterPro" id="IPR036864">
    <property type="entry name" value="Zn2-C6_fun-type_DNA-bd_sf"/>
</dbReference>
<dbReference type="InterPro" id="IPR051089">
    <property type="entry name" value="prtT"/>
</dbReference>
<gene>
    <name evidence="8" type="ORF">CIMG_06634</name>
</gene>
<dbReference type="SUPFAM" id="SSF57701">
    <property type="entry name" value="Zn2/Cys6 DNA-binding domain"/>
    <property type="match status" value="1"/>
</dbReference>
<sequence>MLDHTQTLPTTSTTPEQPKRLACERCRGQKLRCIRNRVNQLSCNRCERAGAVCITKPSMRMGRPGRSDSQRKENIANRKRRRSQVAPDQKLPDYMNTPGKISNTGSRCNSPAREDSTPVFQGLNGPRPGFTSHLPSTDVQEMSGAKFTPFPFMGEGENNGAEAESMSWLNYNAVEMNISPLVEKYDFFRPSLGLNGESDIGPSMIHIGPQSPPSPNRASETGFQNIVSDFTHLDTGPAVEFGEVNMLEAQDLYQESLERLARLNMDVSQQLKLETSSDTPPNEHNATLVSPSEPALPIAQVIRGLQEFQDLLQNFVNFQSARSIYELNSDNPRPNMRGTAMSEQTPSGSSHSLAALSISPSSSDESLLPIMINVSRSGESSTRQTRRHQIDIAASLSMLMCYINLIRLCRTVFSNICHCLVALNQKAISTALSDIRISGVSLQGDQNLQILVLVQVVVRMLDCIGNMLGRTGLSSSGQKNEEKGLHPLILPRLMETVMSEEETNRQGARAGGIKALREDIRKLKRVLNST</sequence>
<evidence type="ECO:0000256" key="5">
    <source>
        <dbReference type="ARBA" id="ARBA00023242"/>
    </source>
</evidence>
<feature type="region of interest" description="Disordered" evidence="6">
    <location>
        <begin position="329"/>
        <end position="356"/>
    </location>
</feature>
<dbReference type="InParanoid" id="A0A0E1RW33"/>
<evidence type="ECO:0000256" key="1">
    <source>
        <dbReference type="ARBA" id="ARBA00004123"/>
    </source>
</evidence>
<dbReference type="OrthoDB" id="4222821at2759"/>
<dbReference type="SMART" id="SM00066">
    <property type="entry name" value="GAL4"/>
    <property type="match status" value="1"/>
</dbReference>
<evidence type="ECO:0000313" key="8">
    <source>
        <dbReference type="EMBL" id="EAS31155.2"/>
    </source>
</evidence>
<protein>
    <recommendedName>
        <fullName evidence="7">Zn(2)-C6 fungal-type domain-containing protein</fullName>
    </recommendedName>
</protein>
<keyword evidence="2" id="KW-0805">Transcription regulation</keyword>
<dbReference type="Proteomes" id="UP000001261">
    <property type="component" value="Unassembled WGS sequence"/>
</dbReference>
<dbReference type="GO" id="GO:0000981">
    <property type="term" value="F:DNA-binding transcription factor activity, RNA polymerase II-specific"/>
    <property type="evidence" value="ECO:0007669"/>
    <property type="project" value="InterPro"/>
</dbReference>
<dbReference type="Gene3D" id="4.10.240.10">
    <property type="entry name" value="Zn(2)-C6 fungal-type DNA-binding domain"/>
    <property type="match status" value="1"/>
</dbReference>
<dbReference type="VEuPathDB" id="FungiDB:CIMG_06634"/>